<dbReference type="Proteomes" id="UP000677668">
    <property type="component" value="Chromosome 2"/>
</dbReference>
<keyword evidence="1" id="KW-0472">Membrane</keyword>
<feature type="transmembrane region" description="Helical" evidence="1">
    <location>
        <begin position="195"/>
        <end position="223"/>
    </location>
</feature>
<accession>A0ABX8B9W9</accession>
<keyword evidence="1" id="KW-1133">Transmembrane helix</keyword>
<reference evidence="2 3" key="1">
    <citation type="submission" date="2021-03" db="EMBL/GenBank/DDBJ databases">
        <title>Genomic and phenotypic characterization of Chloracidobacterium isolates provides evidence for multiple species.</title>
        <authorList>
            <person name="Saini M.K."/>
            <person name="Costas A.M.G."/>
            <person name="Tank M."/>
            <person name="Bryant D.A."/>
        </authorList>
    </citation>
    <scope>NUCLEOTIDE SEQUENCE [LARGE SCALE GENOMIC DNA]</scope>
    <source>
        <strain evidence="2 3">N</strain>
    </source>
</reference>
<organism evidence="2 3">
    <name type="scientific">Chloracidobacterium sp. N</name>
    <dbReference type="NCBI Taxonomy" id="2821540"/>
    <lineage>
        <taxon>Bacteria</taxon>
        <taxon>Pseudomonadati</taxon>
        <taxon>Acidobacteriota</taxon>
        <taxon>Terriglobia</taxon>
        <taxon>Terriglobales</taxon>
        <taxon>Acidobacteriaceae</taxon>
        <taxon>Chloracidobacterium</taxon>
        <taxon>Chloracidobacterium aggregatum</taxon>
    </lineage>
</organism>
<evidence type="ECO:0000256" key="1">
    <source>
        <dbReference type="SAM" id="Phobius"/>
    </source>
</evidence>
<dbReference type="InterPro" id="IPR011990">
    <property type="entry name" value="TPR-like_helical_dom_sf"/>
</dbReference>
<dbReference type="RefSeq" id="WP_211424043.1">
    <property type="nucleotide sequence ID" value="NZ_CP072643.1"/>
</dbReference>
<dbReference type="SUPFAM" id="SSF48452">
    <property type="entry name" value="TPR-like"/>
    <property type="match status" value="1"/>
</dbReference>
<proteinExistence type="predicted"/>
<protein>
    <recommendedName>
        <fullName evidence="4">Zinc ribbon domain-containing protein</fullName>
    </recommendedName>
</protein>
<keyword evidence="3" id="KW-1185">Reference proteome</keyword>
<sequence>MSDTLEQAIAAIKAGDKNTGGQLLNQVLQTDPQNETAWLWMTTVVGSDEERRKILEHVLSINPDNEIAQNSLARLKPPVSPATDIQVDPYPTPPQQFETPLQPAHKAEENEAVRKCPYCAETIKAEAIVCRFCGRDLRNAQSLPMTVSVAQVTGFISPLLDQRIRELVSSGWQIVFRTPTEAQLKKPKQWNSRDVVLFTICFTLFFLAGGVIGALFIIILALIDYAVRGEKTVYYTEEQLRKEQERMRTKKLSFFR</sequence>
<evidence type="ECO:0000313" key="2">
    <source>
        <dbReference type="EMBL" id="QUV95851.1"/>
    </source>
</evidence>
<evidence type="ECO:0000313" key="3">
    <source>
        <dbReference type="Proteomes" id="UP000677668"/>
    </source>
</evidence>
<dbReference type="EMBL" id="CP072643">
    <property type="protein sequence ID" value="QUV95851.1"/>
    <property type="molecule type" value="Genomic_DNA"/>
</dbReference>
<gene>
    <name evidence="2" type="ORF">J8C05_12750</name>
</gene>
<evidence type="ECO:0008006" key="4">
    <source>
        <dbReference type="Google" id="ProtNLM"/>
    </source>
</evidence>
<name>A0ABX8B9W9_9BACT</name>
<keyword evidence="1" id="KW-0812">Transmembrane</keyword>